<evidence type="ECO:0000313" key="2">
    <source>
        <dbReference type="EMBL" id="KKM01437.1"/>
    </source>
</evidence>
<dbReference type="EMBL" id="LAZR01003260">
    <property type="protein sequence ID" value="KKN20259.1"/>
    <property type="molecule type" value="Genomic_DNA"/>
</dbReference>
<name>A0A0F9NQT1_9ZZZZ</name>
<dbReference type="EMBL" id="LAZR01017833">
    <property type="protein sequence ID" value="KKL98773.1"/>
    <property type="molecule type" value="Genomic_DNA"/>
</dbReference>
<proteinExistence type="predicted"/>
<gene>
    <name evidence="3" type="ORF">LCGC14_0937540</name>
    <name evidence="2" type="ORF">LCGC14_1794420</name>
    <name evidence="1" type="ORF">LCGC14_1821050</name>
</gene>
<sequence length="120" mass="14079">MRTETIEEIQSVFYNLDMKISPTDFYNQCREIGFNPSVALDAIKEFSVRLQFTGEQVALSWNEFMIGTERMVETLTKWKILDEKTILDFLEKDLLWLVGQSVLEDDDPFNLIKLRLYAST</sequence>
<dbReference type="AlphaFoldDB" id="A0A0F9NQT1"/>
<comment type="caution">
    <text evidence="3">The sequence shown here is derived from an EMBL/GenBank/DDBJ whole genome shotgun (WGS) entry which is preliminary data.</text>
</comment>
<dbReference type="EMBL" id="LAZR01017197">
    <property type="protein sequence ID" value="KKM01437.1"/>
    <property type="molecule type" value="Genomic_DNA"/>
</dbReference>
<protein>
    <submittedName>
        <fullName evidence="3">Uncharacterized protein</fullName>
    </submittedName>
</protein>
<organism evidence="3">
    <name type="scientific">marine sediment metagenome</name>
    <dbReference type="NCBI Taxonomy" id="412755"/>
    <lineage>
        <taxon>unclassified sequences</taxon>
        <taxon>metagenomes</taxon>
        <taxon>ecological metagenomes</taxon>
    </lineage>
</organism>
<evidence type="ECO:0000313" key="1">
    <source>
        <dbReference type="EMBL" id="KKL98773.1"/>
    </source>
</evidence>
<accession>A0A0F9NQT1</accession>
<evidence type="ECO:0000313" key="3">
    <source>
        <dbReference type="EMBL" id="KKN20259.1"/>
    </source>
</evidence>
<reference evidence="3" key="1">
    <citation type="journal article" date="2015" name="Nature">
        <title>Complex archaea that bridge the gap between prokaryotes and eukaryotes.</title>
        <authorList>
            <person name="Spang A."/>
            <person name="Saw J.H."/>
            <person name="Jorgensen S.L."/>
            <person name="Zaremba-Niedzwiedzka K."/>
            <person name="Martijn J."/>
            <person name="Lind A.E."/>
            <person name="van Eijk R."/>
            <person name="Schleper C."/>
            <person name="Guy L."/>
            <person name="Ettema T.J."/>
        </authorList>
    </citation>
    <scope>NUCLEOTIDE SEQUENCE</scope>
</reference>